<dbReference type="GO" id="GO:0005524">
    <property type="term" value="F:ATP binding"/>
    <property type="evidence" value="ECO:0007669"/>
    <property type="project" value="UniProtKB-KW"/>
</dbReference>
<dbReference type="PANTHER" id="PTHR43309">
    <property type="entry name" value="5-OXOPROLINASE SUBUNIT C"/>
    <property type="match status" value="1"/>
</dbReference>
<dbReference type="AlphaFoldDB" id="A0A4S8HC13"/>
<name>A0A4S8HC13_9BACT</name>
<sequence length="330" mass="37002">MSLTIIKPGLLDTIQDLGRTGYSRLGINTGGVMDRYAAQVANMLVGNDTLEAVMEIHFPGAQFLFEQNTLISITGADFTAMVNDEPVPLWHPIVVRKNAVLHFPKLQHGSRCYVAVHGGYCVNKWLNSYSTHLKAGAGGFHGRKLEKRDEIPFKESRIYFAGLLKPGKEFEVLKWHVDTGSTYLHPNEIYIIKGNEWDQLTCQSQQDMLEDNFTIHPFSDRMGYQLKGVDLKRNERTELVSSGVSFGTIQLLPNGQLIVLMADHQTTGGYPRIGHVISAHLPKLAQLRPSDCIHFKITDIATAENLLIAQQQELNILQRACLERLNHVVC</sequence>
<dbReference type="Gene3D" id="2.40.100.10">
    <property type="entry name" value="Cyclophilin-like"/>
    <property type="match status" value="1"/>
</dbReference>
<reference evidence="5 6" key="1">
    <citation type="submission" date="2019-04" db="EMBL/GenBank/DDBJ databases">
        <title>Niastella caeni sp. nov., isolated from activated sludge.</title>
        <authorList>
            <person name="Sheng M."/>
        </authorList>
    </citation>
    <scope>NUCLEOTIDE SEQUENCE [LARGE SCALE GENOMIC DNA]</scope>
    <source>
        <strain evidence="5 6">HX-2-15</strain>
    </source>
</reference>
<proteinExistence type="predicted"/>
<evidence type="ECO:0000259" key="4">
    <source>
        <dbReference type="SMART" id="SM00797"/>
    </source>
</evidence>
<protein>
    <submittedName>
        <fullName evidence="5">Biotin-dependent carboxyltransferase family protein</fullName>
    </submittedName>
</protein>
<dbReference type="InterPro" id="IPR029000">
    <property type="entry name" value="Cyclophilin-like_dom_sf"/>
</dbReference>
<evidence type="ECO:0000256" key="1">
    <source>
        <dbReference type="ARBA" id="ARBA00022741"/>
    </source>
</evidence>
<gene>
    <name evidence="5" type="ORF">FAM09_27285</name>
</gene>
<evidence type="ECO:0000256" key="3">
    <source>
        <dbReference type="ARBA" id="ARBA00022840"/>
    </source>
</evidence>
<organism evidence="5 6">
    <name type="scientific">Niastella caeni</name>
    <dbReference type="NCBI Taxonomy" id="2569763"/>
    <lineage>
        <taxon>Bacteria</taxon>
        <taxon>Pseudomonadati</taxon>
        <taxon>Bacteroidota</taxon>
        <taxon>Chitinophagia</taxon>
        <taxon>Chitinophagales</taxon>
        <taxon>Chitinophagaceae</taxon>
        <taxon>Niastella</taxon>
    </lineage>
</organism>
<dbReference type="Pfam" id="PF02626">
    <property type="entry name" value="CT_A_B"/>
    <property type="match status" value="1"/>
</dbReference>
<keyword evidence="2" id="KW-0378">Hydrolase</keyword>
<dbReference type="GO" id="GO:0016740">
    <property type="term" value="F:transferase activity"/>
    <property type="evidence" value="ECO:0007669"/>
    <property type="project" value="UniProtKB-KW"/>
</dbReference>
<keyword evidence="1" id="KW-0547">Nucleotide-binding</keyword>
<dbReference type="OrthoDB" id="9782422at2"/>
<dbReference type="PANTHER" id="PTHR43309:SF5">
    <property type="entry name" value="5-OXOPROLINASE SUBUNIT C"/>
    <property type="match status" value="1"/>
</dbReference>
<dbReference type="EMBL" id="STFF01000011">
    <property type="protein sequence ID" value="THU32500.1"/>
    <property type="molecule type" value="Genomic_DNA"/>
</dbReference>
<keyword evidence="5" id="KW-0808">Transferase</keyword>
<dbReference type="InterPro" id="IPR003778">
    <property type="entry name" value="CT_A_B"/>
</dbReference>
<dbReference type="InterPro" id="IPR052708">
    <property type="entry name" value="PxpC"/>
</dbReference>
<dbReference type="RefSeq" id="WP_136580342.1">
    <property type="nucleotide sequence ID" value="NZ_STFF01000011.1"/>
</dbReference>
<evidence type="ECO:0000313" key="5">
    <source>
        <dbReference type="EMBL" id="THU32500.1"/>
    </source>
</evidence>
<feature type="domain" description="Carboxyltransferase" evidence="4">
    <location>
        <begin position="24"/>
        <end position="313"/>
    </location>
</feature>
<dbReference type="SMART" id="SM00797">
    <property type="entry name" value="AHS2"/>
    <property type="match status" value="1"/>
</dbReference>
<evidence type="ECO:0000256" key="2">
    <source>
        <dbReference type="ARBA" id="ARBA00022801"/>
    </source>
</evidence>
<dbReference type="NCBIfam" id="TIGR00724">
    <property type="entry name" value="urea_amlyse_rel"/>
    <property type="match status" value="1"/>
</dbReference>
<keyword evidence="6" id="KW-1185">Reference proteome</keyword>
<dbReference type="Proteomes" id="UP000306918">
    <property type="component" value="Unassembled WGS sequence"/>
</dbReference>
<accession>A0A4S8HC13</accession>
<evidence type="ECO:0000313" key="6">
    <source>
        <dbReference type="Proteomes" id="UP000306918"/>
    </source>
</evidence>
<comment type="caution">
    <text evidence="5">The sequence shown here is derived from an EMBL/GenBank/DDBJ whole genome shotgun (WGS) entry which is preliminary data.</text>
</comment>
<dbReference type="SUPFAM" id="SSF50891">
    <property type="entry name" value="Cyclophilin-like"/>
    <property type="match status" value="1"/>
</dbReference>
<dbReference type="GO" id="GO:0016787">
    <property type="term" value="F:hydrolase activity"/>
    <property type="evidence" value="ECO:0007669"/>
    <property type="project" value="UniProtKB-KW"/>
</dbReference>
<keyword evidence="3" id="KW-0067">ATP-binding</keyword>